<evidence type="ECO:0000256" key="4">
    <source>
        <dbReference type="ARBA" id="ARBA00023239"/>
    </source>
</evidence>
<keyword evidence="3" id="KW-0862">Zinc</keyword>
<proteinExistence type="inferred from homology"/>
<dbReference type="RefSeq" id="WP_348389308.1">
    <property type="nucleotide sequence ID" value="NZ_CP134146.1"/>
</dbReference>
<name>A0ABY9TN37_9GAMM</name>
<accession>A0ABY9TN37</accession>
<gene>
    <name evidence="6" type="ORF">RI845_08505</name>
</gene>
<evidence type="ECO:0000259" key="5">
    <source>
        <dbReference type="PROSITE" id="PS51891"/>
    </source>
</evidence>
<reference evidence="7" key="1">
    <citation type="submission" date="2023-09" db="EMBL/GenBank/DDBJ databases">
        <authorList>
            <person name="Li S."/>
            <person name="Li X."/>
            <person name="Zhang C."/>
            <person name="Zhao Z."/>
        </authorList>
    </citation>
    <scope>NUCLEOTIDE SEQUENCE [LARGE SCALE GENOMIC DNA]</scope>
    <source>
        <strain evidence="7">SQ345</strain>
    </source>
</reference>
<evidence type="ECO:0000256" key="3">
    <source>
        <dbReference type="ARBA" id="ARBA00022833"/>
    </source>
</evidence>
<evidence type="ECO:0000313" key="6">
    <source>
        <dbReference type="EMBL" id="WNC70167.1"/>
    </source>
</evidence>
<dbReference type="Pfam" id="PF04828">
    <property type="entry name" value="GFA"/>
    <property type="match status" value="1"/>
</dbReference>
<keyword evidence="2" id="KW-0479">Metal-binding</keyword>
<comment type="similarity">
    <text evidence="1">Belongs to the Gfa family.</text>
</comment>
<keyword evidence="7" id="KW-1185">Reference proteome</keyword>
<dbReference type="PROSITE" id="PS51891">
    <property type="entry name" value="CENP_V_GFA"/>
    <property type="match status" value="1"/>
</dbReference>
<dbReference type="EMBL" id="CP134146">
    <property type="protein sequence ID" value="WNC70167.1"/>
    <property type="molecule type" value="Genomic_DNA"/>
</dbReference>
<feature type="domain" description="CENP-V/GFA" evidence="5">
    <location>
        <begin position="3"/>
        <end position="122"/>
    </location>
</feature>
<evidence type="ECO:0000256" key="1">
    <source>
        <dbReference type="ARBA" id="ARBA00005495"/>
    </source>
</evidence>
<dbReference type="Gene3D" id="3.90.1590.10">
    <property type="entry name" value="glutathione-dependent formaldehyde- activating enzyme (gfa)"/>
    <property type="match status" value="1"/>
</dbReference>
<dbReference type="InterPro" id="IPR006913">
    <property type="entry name" value="CENP-V/GFA"/>
</dbReference>
<evidence type="ECO:0000313" key="7">
    <source>
        <dbReference type="Proteomes" id="UP001248581"/>
    </source>
</evidence>
<sequence>MTSKGSCLCGSITFSVSKFEPMVGNCHCRMCRKFHGAAFSTFADVKYENFKWLSGESFLQSYRASNNTVRQFCKQCGSSLTFRSSNSDLHSTIEIALATLDDEVKISPDAHIFVESKVGWYSPNDDLPCFRQYRDSEIISPND</sequence>
<dbReference type="Proteomes" id="UP001248581">
    <property type="component" value="Chromosome"/>
</dbReference>
<keyword evidence="4" id="KW-0456">Lyase</keyword>
<dbReference type="PANTHER" id="PTHR33337">
    <property type="entry name" value="GFA DOMAIN-CONTAINING PROTEIN"/>
    <property type="match status" value="1"/>
</dbReference>
<evidence type="ECO:0000256" key="2">
    <source>
        <dbReference type="ARBA" id="ARBA00022723"/>
    </source>
</evidence>
<dbReference type="SUPFAM" id="SSF51316">
    <property type="entry name" value="Mss4-like"/>
    <property type="match status" value="1"/>
</dbReference>
<dbReference type="InterPro" id="IPR011057">
    <property type="entry name" value="Mss4-like_sf"/>
</dbReference>
<protein>
    <submittedName>
        <fullName evidence="6">GFA family protein</fullName>
    </submittedName>
</protein>
<dbReference type="PANTHER" id="PTHR33337:SF40">
    <property type="entry name" value="CENP-V_GFA DOMAIN-CONTAINING PROTEIN-RELATED"/>
    <property type="match status" value="1"/>
</dbReference>
<organism evidence="6 7">
    <name type="scientific">Thalassotalea nanhaiensis</name>
    <dbReference type="NCBI Taxonomy" id="3065648"/>
    <lineage>
        <taxon>Bacteria</taxon>
        <taxon>Pseudomonadati</taxon>
        <taxon>Pseudomonadota</taxon>
        <taxon>Gammaproteobacteria</taxon>
        <taxon>Alteromonadales</taxon>
        <taxon>Colwelliaceae</taxon>
        <taxon>Thalassotalea</taxon>
    </lineage>
</organism>